<gene>
    <name evidence="1" type="ORF">GCM10010985_42720</name>
</gene>
<keyword evidence="2" id="KW-1185">Reference proteome</keyword>
<protein>
    <submittedName>
        <fullName evidence="1">Uncharacterized protein</fullName>
    </submittedName>
</protein>
<accession>A0ABQ1RV32</accession>
<name>A0ABQ1RV32_9BURK</name>
<dbReference type="Proteomes" id="UP000597138">
    <property type="component" value="Unassembled WGS sequence"/>
</dbReference>
<organism evidence="1 2">
    <name type="scientific">Caballeronia grimmiae</name>
    <dbReference type="NCBI Taxonomy" id="1071679"/>
    <lineage>
        <taxon>Bacteria</taxon>
        <taxon>Pseudomonadati</taxon>
        <taxon>Pseudomonadota</taxon>
        <taxon>Betaproteobacteria</taxon>
        <taxon>Burkholderiales</taxon>
        <taxon>Burkholderiaceae</taxon>
        <taxon>Caballeronia</taxon>
    </lineage>
</organism>
<comment type="caution">
    <text evidence="1">The sequence shown here is derived from an EMBL/GenBank/DDBJ whole genome shotgun (WGS) entry which is preliminary data.</text>
</comment>
<evidence type="ECO:0000313" key="2">
    <source>
        <dbReference type="Proteomes" id="UP000597138"/>
    </source>
</evidence>
<proteinExistence type="predicted"/>
<evidence type="ECO:0000313" key="1">
    <source>
        <dbReference type="EMBL" id="GGD83667.1"/>
    </source>
</evidence>
<reference evidence="2" key="1">
    <citation type="journal article" date="2019" name="Int. J. Syst. Evol. Microbiol.">
        <title>The Global Catalogue of Microorganisms (GCM) 10K type strain sequencing project: providing services to taxonomists for standard genome sequencing and annotation.</title>
        <authorList>
            <consortium name="The Broad Institute Genomics Platform"/>
            <consortium name="The Broad Institute Genome Sequencing Center for Infectious Disease"/>
            <person name="Wu L."/>
            <person name="Ma J."/>
        </authorList>
    </citation>
    <scope>NUCLEOTIDE SEQUENCE [LARGE SCALE GENOMIC DNA]</scope>
    <source>
        <strain evidence="2">CGMCC 1.11013</strain>
    </source>
</reference>
<sequence>MPAPPELRLDFLTSNSGALENRMPIDLLKNDREYRTLRAFAKAQASGFSRTFVNAFTADVSEGLAGREPLSTCATEIDPRHPPWKRALEAVRAPGLPVPARQGTEL</sequence>
<dbReference type="RefSeq" id="WP_152562709.1">
    <property type="nucleotide sequence ID" value="NZ_BMEG01000007.1"/>
</dbReference>
<dbReference type="EMBL" id="BMEG01000007">
    <property type="protein sequence ID" value="GGD83667.1"/>
    <property type="molecule type" value="Genomic_DNA"/>
</dbReference>